<reference evidence="6" key="1">
    <citation type="journal article" date="2021" name="Evol. Appl.">
        <title>The genome of the Pyrenean desman and the effects of bottlenecks and inbreeding on the genomic landscape of an endangered species.</title>
        <authorList>
            <person name="Escoda L."/>
            <person name="Castresana J."/>
        </authorList>
    </citation>
    <scope>NUCLEOTIDE SEQUENCE</scope>
    <source>
        <strain evidence="6">IBE-C5619</strain>
    </source>
</reference>
<dbReference type="OrthoDB" id="8932102at2759"/>
<evidence type="ECO:0000256" key="4">
    <source>
        <dbReference type="PROSITE-ProRule" id="PRU01052"/>
    </source>
</evidence>
<keyword evidence="2" id="KW-0378">Hydrolase</keyword>
<dbReference type="Proteomes" id="UP000700334">
    <property type="component" value="Unassembled WGS sequence"/>
</dbReference>
<dbReference type="Pfam" id="PF02841">
    <property type="entry name" value="GBP_C"/>
    <property type="match status" value="1"/>
</dbReference>
<name>A0A8J6AIN3_GALPY</name>
<evidence type="ECO:0000259" key="5">
    <source>
        <dbReference type="PROSITE" id="PS51715"/>
    </source>
</evidence>
<dbReference type="GO" id="GO:0003924">
    <property type="term" value="F:GTPase activity"/>
    <property type="evidence" value="ECO:0007669"/>
    <property type="project" value="InterPro"/>
</dbReference>
<dbReference type="SUPFAM" id="SSF48340">
    <property type="entry name" value="Interferon-induced guanylate-binding protein 1 (GBP1), C-terminal domain"/>
    <property type="match status" value="1"/>
</dbReference>
<dbReference type="Gene3D" id="3.40.50.300">
    <property type="entry name" value="P-loop containing nucleotide triphosphate hydrolases"/>
    <property type="match status" value="1"/>
</dbReference>
<dbReference type="PANTHER" id="PTHR10751">
    <property type="entry name" value="GUANYLATE BINDING PROTEIN"/>
    <property type="match status" value="1"/>
</dbReference>
<evidence type="ECO:0000256" key="1">
    <source>
        <dbReference type="ARBA" id="ARBA00022741"/>
    </source>
</evidence>
<evidence type="ECO:0000256" key="2">
    <source>
        <dbReference type="ARBA" id="ARBA00022801"/>
    </source>
</evidence>
<accession>A0A8J6AIN3</accession>
<keyword evidence="1" id="KW-0547">Nucleotide-binding</keyword>
<dbReference type="EMBL" id="JAGFMF010011606">
    <property type="protein sequence ID" value="KAG8519492.1"/>
    <property type="molecule type" value="Genomic_DNA"/>
</dbReference>
<proteinExistence type="inferred from homology"/>
<comment type="similarity">
    <text evidence="4">Belongs to the TRAFAC class dynamin-like GTPase superfamily. GB1/RHD3 GTPase family.</text>
</comment>
<evidence type="ECO:0000313" key="6">
    <source>
        <dbReference type="EMBL" id="KAG8519492.1"/>
    </source>
</evidence>
<dbReference type="InterPro" id="IPR030386">
    <property type="entry name" value="G_GB1_RHD3_dom"/>
</dbReference>
<dbReference type="InterPro" id="IPR036543">
    <property type="entry name" value="Guanylate-bd_C_sf"/>
</dbReference>
<comment type="caution">
    <text evidence="6">The sequence shown here is derived from an EMBL/GenBank/DDBJ whole genome shotgun (WGS) entry which is preliminary data.</text>
</comment>
<dbReference type="AlphaFoldDB" id="A0A8J6AIN3"/>
<keyword evidence="7" id="KW-1185">Reference proteome</keyword>
<dbReference type="Pfam" id="PF02263">
    <property type="entry name" value="GBP"/>
    <property type="match status" value="1"/>
</dbReference>
<dbReference type="PROSITE" id="PS51715">
    <property type="entry name" value="G_GB1_RHD3"/>
    <property type="match status" value="1"/>
</dbReference>
<dbReference type="Gene3D" id="1.20.1000.10">
    <property type="entry name" value="Guanylate-binding protein, C-terminal domain"/>
    <property type="match status" value="1"/>
</dbReference>
<dbReference type="InterPro" id="IPR027417">
    <property type="entry name" value="P-loop_NTPase"/>
</dbReference>
<evidence type="ECO:0000313" key="7">
    <source>
        <dbReference type="Proteomes" id="UP000700334"/>
    </source>
</evidence>
<protein>
    <submittedName>
        <fullName evidence="6">Guanylate-binding protein 6</fullName>
    </submittedName>
</protein>
<sequence length="359" mass="41133">MRTLQENVVKLEDKMSRERTNFLRQQNVMLKHMTKGDSKNDSWIFALAVLLSSSLVYNSMSTINNNALRKLHYVTELTELIRLKTSPSANDIEDSTEFLRFFPDFIWTVQDFTLELKTYDQSISEDEYLENALKHDLGSEWSFKGKNARAQLFNISRECIRRFSSKRKCFVFDGLYSIRHSAHIEDVLESQLDPKFLGQSDNFCSYLHPCKNQKPQGRSSSELHGYHQCGAAPCLENAVTTLAQLENSVVVGKAANHYSQQMDHRELLNVHIACEREATAIFMEHSFKDERERERKRVLYSSLCHGNPWIENELAGDMLCGSHSPVTHDVTCKLASGPHPYSQSIVCPGSNRVWAGNKM</sequence>
<dbReference type="SUPFAM" id="SSF52540">
    <property type="entry name" value="P-loop containing nucleoside triphosphate hydrolases"/>
    <property type="match status" value="1"/>
</dbReference>
<gene>
    <name evidence="6" type="ORF">J0S82_009928</name>
</gene>
<dbReference type="InterPro" id="IPR003191">
    <property type="entry name" value="Guanylate-bd/ATL_C"/>
</dbReference>
<dbReference type="InterPro" id="IPR015894">
    <property type="entry name" value="Guanylate-bd_N"/>
</dbReference>
<dbReference type="GO" id="GO:0005525">
    <property type="term" value="F:GTP binding"/>
    <property type="evidence" value="ECO:0007669"/>
    <property type="project" value="UniProtKB-KW"/>
</dbReference>
<keyword evidence="3" id="KW-0342">GTP-binding</keyword>
<organism evidence="6 7">
    <name type="scientific">Galemys pyrenaicus</name>
    <name type="common">Iberian desman</name>
    <name type="synonym">Pyrenean desman</name>
    <dbReference type="NCBI Taxonomy" id="202257"/>
    <lineage>
        <taxon>Eukaryota</taxon>
        <taxon>Metazoa</taxon>
        <taxon>Chordata</taxon>
        <taxon>Craniata</taxon>
        <taxon>Vertebrata</taxon>
        <taxon>Euteleostomi</taxon>
        <taxon>Mammalia</taxon>
        <taxon>Eutheria</taxon>
        <taxon>Laurasiatheria</taxon>
        <taxon>Eulipotyphla</taxon>
        <taxon>Talpidae</taxon>
        <taxon>Galemys</taxon>
    </lineage>
</organism>
<evidence type="ECO:0000256" key="3">
    <source>
        <dbReference type="ARBA" id="ARBA00023134"/>
    </source>
</evidence>
<feature type="domain" description="GB1/RHD3-type G" evidence="5">
    <location>
        <begin position="1"/>
        <end position="212"/>
    </location>
</feature>